<evidence type="ECO:0000313" key="2">
    <source>
        <dbReference type="Proteomes" id="UP000694892"/>
    </source>
</evidence>
<name>A0A974HL55_XENLA</name>
<evidence type="ECO:0000313" key="1">
    <source>
        <dbReference type="EMBL" id="OCT82084.1"/>
    </source>
</evidence>
<organism evidence="1 2">
    <name type="scientific">Xenopus laevis</name>
    <name type="common">African clawed frog</name>
    <dbReference type="NCBI Taxonomy" id="8355"/>
    <lineage>
        <taxon>Eukaryota</taxon>
        <taxon>Metazoa</taxon>
        <taxon>Chordata</taxon>
        <taxon>Craniata</taxon>
        <taxon>Vertebrata</taxon>
        <taxon>Euteleostomi</taxon>
        <taxon>Amphibia</taxon>
        <taxon>Batrachia</taxon>
        <taxon>Anura</taxon>
        <taxon>Pipoidea</taxon>
        <taxon>Pipidae</taxon>
        <taxon>Xenopodinae</taxon>
        <taxon>Xenopus</taxon>
        <taxon>Xenopus</taxon>
    </lineage>
</organism>
<dbReference type="Proteomes" id="UP000694892">
    <property type="component" value="Chromosome 4S"/>
</dbReference>
<accession>A0A974HL55</accession>
<gene>
    <name evidence="1" type="ORF">XELAEV_18024593mg</name>
</gene>
<proteinExistence type="predicted"/>
<reference evidence="2" key="1">
    <citation type="journal article" date="2016" name="Nature">
        <title>Genome evolution in the allotetraploid frog Xenopus laevis.</title>
        <authorList>
            <person name="Session A.M."/>
            <person name="Uno Y."/>
            <person name="Kwon T."/>
            <person name="Chapman J.A."/>
            <person name="Toyoda A."/>
            <person name="Takahashi S."/>
            <person name="Fukui A."/>
            <person name="Hikosaka A."/>
            <person name="Suzuki A."/>
            <person name="Kondo M."/>
            <person name="van Heeringen S.J."/>
            <person name="Quigley I."/>
            <person name="Heinz S."/>
            <person name="Ogino H."/>
            <person name="Ochi H."/>
            <person name="Hellsten U."/>
            <person name="Lyons J.B."/>
            <person name="Simakov O."/>
            <person name="Putnam N."/>
            <person name="Stites J."/>
            <person name="Kuroki Y."/>
            <person name="Tanaka T."/>
            <person name="Michiue T."/>
            <person name="Watanabe M."/>
            <person name="Bogdanovic O."/>
            <person name="Lister R."/>
            <person name="Georgiou G."/>
            <person name="Paranjpe S.S."/>
            <person name="van Kruijsbergen I."/>
            <person name="Shu S."/>
            <person name="Carlson J."/>
            <person name="Kinoshita T."/>
            <person name="Ohta Y."/>
            <person name="Mawaribuchi S."/>
            <person name="Jenkins J."/>
            <person name="Grimwood J."/>
            <person name="Schmutz J."/>
            <person name="Mitros T."/>
            <person name="Mozaffari S.V."/>
            <person name="Suzuki Y."/>
            <person name="Haramoto Y."/>
            <person name="Yamamoto T.S."/>
            <person name="Takagi C."/>
            <person name="Heald R."/>
            <person name="Miller K."/>
            <person name="Haudenschild C."/>
            <person name="Kitzman J."/>
            <person name="Nakayama T."/>
            <person name="Izutsu Y."/>
            <person name="Robert J."/>
            <person name="Fortriede J."/>
            <person name="Burns K."/>
            <person name="Lotay V."/>
            <person name="Karimi K."/>
            <person name="Yasuoka Y."/>
            <person name="Dichmann D.S."/>
            <person name="Flajnik M.F."/>
            <person name="Houston D.W."/>
            <person name="Shendure J."/>
            <person name="DuPasquier L."/>
            <person name="Vize P.D."/>
            <person name="Zorn A.M."/>
            <person name="Ito M."/>
            <person name="Marcotte E.M."/>
            <person name="Wallingford J.B."/>
            <person name="Ito Y."/>
            <person name="Asashima M."/>
            <person name="Ueno N."/>
            <person name="Matsuda Y."/>
            <person name="Veenstra G.J."/>
            <person name="Fujiyama A."/>
            <person name="Harland R.M."/>
            <person name="Taira M."/>
            <person name="Rokhsar D.S."/>
        </authorList>
    </citation>
    <scope>NUCLEOTIDE SEQUENCE [LARGE SCALE GENOMIC DNA]</scope>
    <source>
        <strain evidence="2">J</strain>
    </source>
</reference>
<protein>
    <submittedName>
        <fullName evidence="1">Uncharacterized protein</fullName>
    </submittedName>
</protein>
<dbReference type="EMBL" id="CM004473">
    <property type="protein sequence ID" value="OCT82084.1"/>
    <property type="molecule type" value="Genomic_DNA"/>
</dbReference>
<dbReference type="AlphaFoldDB" id="A0A974HL55"/>
<sequence>MLKLYSAFNHLLCNPAGNLKKKQKEPTGHKLPKKPQCRDSAKCNDYGTFFTPHAGALCHPTNVLLM</sequence>